<proteinExistence type="predicted"/>
<feature type="chain" id="PRO_5046074316" evidence="1">
    <location>
        <begin position="28"/>
        <end position="834"/>
    </location>
</feature>
<dbReference type="InterPro" id="IPR005546">
    <property type="entry name" value="Autotransporte_beta"/>
</dbReference>
<dbReference type="EMBL" id="JABBJF010000029">
    <property type="protein sequence ID" value="MBC1188353.1"/>
    <property type="molecule type" value="Genomic_DNA"/>
</dbReference>
<name>A0ABR6RYZ1_9ENTR</name>
<accession>A0ABR6RYZ1</accession>
<comment type="caution">
    <text evidence="3">The sequence shown here is derived from an EMBL/GenBank/DDBJ whole genome shotgun (WGS) entry which is preliminary data.</text>
</comment>
<evidence type="ECO:0000313" key="3">
    <source>
        <dbReference type="EMBL" id="MBC1188353.1"/>
    </source>
</evidence>
<gene>
    <name evidence="3" type="ORF">HII27_21900</name>
</gene>
<dbReference type="PROSITE" id="PS51208">
    <property type="entry name" value="AUTOTRANSPORTER"/>
    <property type="match status" value="1"/>
</dbReference>
<reference evidence="3 4" key="1">
    <citation type="submission" date="2020-04" db="EMBL/GenBank/DDBJ databases">
        <title>The draft genome of Kluyvera sichuanensis strain SCKS090646.</title>
        <authorList>
            <person name="Wei L."/>
            <person name="Liu L."/>
            <person name="Feng Y."/>
            <person name="Zong Z."/>
        </authorList>
    </citation>
    <scope>NUCLEOTIDE SEQUENCE [LARGE SCALE GENOMIC DNA]</scope>
    <source>
        <strain evidence="3 4">090646</strain>
    </source>
</reference>
<dbReference type="NCBIfam" id="TIGR01414">
    <property type="entry name" value="autotrans_barl"/>
    <property type="match status" value="1"/>
</dbReference>
<dbReference type="Gene3D" id="2.40.128.130">
    <property type="entry name" value="Autotransporter beta-domain"/>
    <property type="match status" value="1"/>
</dbReference>
<keyword evidence="4" id="KW-1185">Reference proteome</keyword>
<dbReference type="Pfam" id="PF03797">
    <property type="entry name" value="Autotransporter"/>
    <property type="match status" value="1"/>
</dbReference>
<protein>
    <submittedName>
        <fullName evidence="3">Autotransporter domain-containing protein</fullName>
    </submittedName>
</protein>
<feature type="domain" description="Autotransporter" evidence="2">
    <location>
        <begin position="547"/>
        <end position="834"/>
    </location>
</feature>
<dbReference type="InterPro" id="IPR006315">
    <property type="entry name" value="OM_autotransptr_brl_dom"/>
</dbReference>
<evidence type="ECO:0000313" key="4">
    <source>
        <dbReference type="Proteomes" id="UP000607331"/>
    </source>
</evidence>
<organism evidence="3 4">
    <name type="scientific">Kluyvera sichuanensis</name>
    <dbReference type="NCBI Taxonomy" id="2725494"/>
    <lineage>
        <taxon>Bacteria</taxon>
        <taxon>Pseudomonadati</taxon>
        <taxon>Pseudomonadota</taxon>
        <taxon>Gammaproteobacteria</taxon>
        <taxon>Enterobacterales</taxon>
        <taxon>Enterobacteriaceae</taxon>
        <taxon>Kluyvera</taxon>
    </lineage>
</organism>
<dbReference type="SMART" id="SM00869">
    <property type="entry name" value="Autotransporter"/>
    <property type="match status" value="1"/>
</dbReference>
<evidence type="ECO:0000259" key="2">
    <source>
        <dbReference type="PROSITE" id="PS51208"/>
    </source>
</evidence>
<dbReference type="Proteomes" id="UP000607331">
    <property type="component" value="Unassembled WGS sequence"/>
</dbReference>
<dbReference type="InterPro" id="IPR036709">
    <property type="entry name" value="Autotransporte_beta_dom_sf"/>
</dbReference>
<keyword evidence="1" id="KW-0732">Signal</keyword>
<sequence>MNKKSMRLLVAGFTGSAGLFTVPTAFADCSTSSATSVTCSGTITSSQRFDSAGQNINITQGTTITTSGQLYAAYFSSMGGTLQNNGSIISTDGDAVQYHTTGGATLGNAGTITTSGDWSDAIDISEVRNSSLNNSGTLATTGANSHGINIGADTRQPSLNNSGNIVTTGDTANGINVLYSNDGTIVNQGNITASGAGSNGIYLGDQVTNYTLQNAANGVIYSSAGNGITTRDGATVNSIINDGIIDAGVAGISLGGTSRIITLKNNGYIIGAGTGDAIVVTDSAFLGQLTNTGIIGALDGDAIRVDGAAVISDGVKNQGAIVGRINAPNTNLHNYGIVELLSTSAPSVVKDYSQTATGVLGLQADSSTSYGQLQATGDATLNGRVVVATRGSTSFTDGDELTNVVTAASITGTPSAVLDDSLRYQFVQELTGTTYSLKIVDTNLTTVSNTIATTKSNDSLTGVGTVVDTIINNNNASQATACTGALASTVCAITSSFNAGQVRKNVVQLAPLMDGSMPYIALNNLRAFGDIVSSRQDSVRGQGYLSEFNPEKYLWIRPVGRWDSQSTRGDYAGYNADTRGIAIGADGLVYDRTRLGLALGMSRTDVNDTSDDIRHDARVDSWNMLVYGGYDFTPDTGLTWQTGLGRNTTKGNRYLNIENPADGSSVFNGVAHSDYNSDTFQAGLGLQSAFHPTNEVTLTPEVRTDYYRVKDDGYQESGADDVGLKVDGATTEALIVSSKLKAGLQLSDIVNVHGYIGAGYDTMNRRSDTTAAFIGSTTTPFTYRGMSESPWIAMAGVGVTAKFSDVLDGTVQYDAGQRTAFTSQSVSLKVRYAF</sequence>
<dbReference type="RefSeq" id="WP_185669520.1">
    <property type="nucleotide sequence ID" value="NZ_JABBJF010000029.1"/>
</dbReference>
<feature type="signal peptide" evidence="1">
    <location>
        <begin position="1"/>
        <end position="27"/>
    </location>
</feature>
<dbReference type="SUPFAM" id="SSF103515">
    <property type="entry name" value="Autotransporter"/>
    <property type="match status" value="1"/>
</dbReference>
<evidence type="ECO:0000256" key="1">
    <source>
        <dbReference type="SAM" id="SignalP"/>
    </source>
</evidence>